<evidence type="ECO:0000313" key="17">
    <source>
        <dbReference type="EMBL" id="CAD7593037.1"/>
    </source>
</evidence>
<comment type="subcellular location">
    <subcellularLocation>
        <location evidence="1">Vacuole membrane</location>
        <topology evidence="1">Multi-pass membrane protein</topology>
    </subcellularLocation>
</comment>
<dbReference type="PANTHER" id="PTHR24223">
    <property type="entry name" value="ATP-BINDING CASSETTE SUB-FAMILY C"/>
    <property type="match status" value="1"/>
</dbReference>
<feature type="domain" description="ABC transporter" evidence="15">
    <location>
        <begin position="1715"/>
        <end position="1949"/>
    </location>
</feature>
<feature type="domain" description="ABC transmembrane type-1" evidence="16">
    <location>
        <begin position="1391"/>
        <end position="1678"/>
    </location>
</feature>
<evidence type="ECO:0000256" key="4">
    <source>
        <dbReference type="ARBA" id="ARBA00022554"/>
    </source>
</evidence>
<keyword evidence="3" id="KW-0813">Transport</keyword>
<dbReference type="InterPro" id="IPR011527">
    <property type="entry name" value="ABC1_TM_dom"/>
</dbReference>
<dbReference type="FunFam" id="3.40.50.300:FF:000997">
    <property type="entry name" value="Multidrug resistance-associated protein 1"/>
    <property type="match status" value="1"/>
</dbReference>
<dbReference type="CDD" id="cd03250">
    <property type="entry name" value="ABCC_MRP_domain1"/>
    <property type="match status" value="1"/>
</dbReference>
<evidence type="ECO:0000259" key="16">
    <source>
        <dbReference type="PROSITE" id="PS50929"/>
    </source>
</evidence>
<comment type="catalytic activity">
    <reaction evidence="12">
        <text>leukotriene C4(in) + ATP + H2O = leukotriene C4(out) + ADP + phosphate + H(+)</text>
        <dbReference type="Rhea" id="RHEA:38963"/>
        <dbReference type="ChEBI" id="CHEBI:15377"/>
        <dbReference type="ChEBI" id="CHEBI:15378"/>
        <dbReference type="ChEBI" id="CHEBI:30616"/>
        <dbReference type="ChEBI" id="CHEBI:43474"/>
        <dbReference type="ChEBI" id="CHEBI:57973"/>
        <dbReference type="ChEBI" id="CHEBI:456216"/>
    </reaction>
    <physiologicalReaction direction="left-to-right" evidence="12">
        <dbReference type="Rhea" id="RHEA:38964"/>
    </physiologicalReaction>
</comment>
<feature type="transmembrane region" description="Helical" evidence="14">
    <location>
        <begin position="1650"/>
        <end position="1670"/>
    </location>
</feature>
<evidence type="ECO:0000259" key="15">
    <source>
        <dbReference type="PROSITE" id="PS50893"/>
    </source>
</evidence>
<evidence type="ECO:0000256" key="14">
    <source>
        <dbReference type="SAM" id="Phobius"/>
    </source>
</evidence>
<dbReference type="SUPFAM" id="SSF90123">
    <property type="entry name" value="ABC transporter transmembrane region"/>
    <property type="match status" value="2"/>
</dbReference>
<dbReference type="FunFam" id="1.20.1560.10:FF:000020">
    <property type="entry name" value="ABC metal ion transporter"/>
    <property type="match status" value="1"/>
</dbReference>
<feature type="transmembrane region" description="Helical" evidence="14">
    <location>
        <begin position="842"/>
        <end position="871"/>
    </location>
</feature>
<evidence type="ECO:0000256" key="6">
    <source>
        <dbReference type="ARBA" id="ARBA00022737"/>
    </source>
</evidence>
<dbReference type="InterPro" id="IPR050173">
    <property type="entry name" value="ABC_transporter_C-like"/>
</dbReference>
<dbReference type="CDD" id="cd03244">
    <property type="entry name" value="ABCC_MRP_domain2"/>
    <property type="match status" value="1"/>
</dbReference>
<feature type="transmembrane region" description="Helical" evidence="14">
    <location>
        <begin position="666"/>
        <end position="686"/>
    </location>
</feature>
<keyword evidence="10 14" id="KW-0472">Membrane</keyword>
<organism evidence="17">
    <name type="scientific">Timema genevievae</name>
    <name type="common">Walking stick</name>
    <dbReference type="NCBI Taxonomy" id="629358"/>
    <lineage>
        <taxon>Eukaryota</taxon>
        <taxon>Metazoa</taxon>
        <taxon>Ecdysozoa</taxon>
        <taxon>Arthropoda</taxon>
        <taxon>Hexapoda</taxon>
        <taxon>Insecta</taxon>
        <taxon>Pterygota</taxon>
        <taxon>Neoptera</taxon>
        <taxon>Polyneoptera</taxon>
        <taxon>Phasmatodea</taxon>
        <taxon>Timematodea</taxon>
        <taxon>Timematoidea</taxon>
        <taxon>Timematidae</taxon>
        <taxon>Timema</taxon>
    </lineage>
</organism>
<dbReference type="SMART" id="SM00382">
    <property type="entry name" value="AAA"/>
    <property type="match status" value="2"/>
</dbReference>
<dbReference type="GO" id="GO:0005774">
    <property type="term" value="C:vacuolar membrane"/>
    <property type="evidence" value="ECO:0007669"/>
    <property type="project" value="UniProtKB-SubCell"/>
</dbReference>
<dbReference type="InterPro" id="IPR017871">
    <property type="entry name" value="ABC_transporter-like_CS"/>
</dbReference>
<feature type="transmembrane region" description="Helical" evidence="14">
    <location>
        <begin position="114"/>
        <end position="135"/>
    </location>
</feature>
<feature type="transmembrane region" description="Helical" evidence="14">
    <location>
        <begin position="1621"/>
        <end position="1643"/>
    </location>
</feature>
<dbReference type="InterPro" id="IPR027417">
    <property type="entry name" value="P-loop_NTPase"/>
</dbReference>
<accession>A0A7R9JYU9</accession>
<evidence type="ECO:0000256" key="3">
    <source>
        <dbReference type="ARBA" id="ARBA00022448"/>
    </source>
</evidence>
<reference evidence="17" key="1">
    <citation type="submission" date="2020-11" db="EMBL/GenBank/DDBJ databases">
        <authorList>
            <person name="Tran Van P."/>
        </authorList>
    </citation>
    <scope>NUCLEOTIDE SEQUENCE</scope>
</reference>
<proteinExistence type="inferred from homology"/>
<dbReference type="InterPro" id="IPR003439">
    <property type="entry name" value="ABC_transporter-like_ATP-bd"/>
</dbReference>
<feature type="transmembrane region" description="Helical" evidence="14">
    <location>
        <begin position="634"/>
        <end position="654"/>
    </location>
</feature>
<feature type="transmembrane region" description="Helical" evidence="14">
    <location>
        <begin position="147"/>
        <end position="166"/>
    </location>
</feature>
<comment type="similarity">
    <text evidence="2">Belongs to the ABC transporter superfamily. ABCC family. Conjugate transporter (TC 3.A.1.208) subfamily.</text>
</comment>
<keyword evidence="9 14" id="KW-1133">Transmembrane helix</keyword>
<dbReference type="Gene3D" id="3.40.50.300">
    <property type="entry name" value="P-loop containing nucleotide triphosphate hydrolases"/>
    <property type="match status" value="2"/>
</dbReference>
<feature type="compositionally biased region" description="Polar residues" evidence="13">
    <location>
        <begin position="1297"/>
        <end position="1308"/>
    </location>
</feature>
<evidence type="ECO:0000256" key="9">
    <source>
        <dbReference type="ARBA" id="ARBA00022989"/>
    </source>
</evidence>
<feature type="transmembrane region" description="Helical" evidence="14">
    <location>
        <begin position="178"/>
        <end position="201"/>
    </location>
</feature>
<dbReference type="FunFam" id="3.40.50.300:FF:000074">
    <property type="entry name" value="Multidrug resistance-associated protein 5 isoform 1"/>
    <property type="match status" value="1"/>
</dbReference>
<dbReference type="GO" id="GO:0000323">
    <property type="term" value="C:lytic vacuole"/>
    <property type="evidence" value="ECO:0007669"/>
    <property type="project" value="UniProtKB-ARBA"/>
</dbReference>
<sequence length="1954" mass="219779">MFYGYEAKVCQEKHKDKVNVVGMRYLRNESGKTRMDRVSDEWVLKECCLKRIQQIILKEVSYVGFGHVERMSGARVTKQIYEGRALSSFLVALSVADLAYAVSMTTHSYAVYPVHYYTPIITAATMALVAVLQFYNKKKGLRTSGPLFMFWFCLALLGAVAFRYQIRAAQSDTPSDPYYFHISYILFYMVVLAQFILTFFIEAPPSTSLYSDVKDCTPGLSLASLLRYGDEYKSSLLRYDDGYKASLLRYDDEYKASLLHYRDEYKASLLHYCDEYKASLLRYDDGYKASLLRYDDEYKASLLRYGDEYKASLLHYRDEYKTSLLRYRDEYKASLLRYRDEYKASLLHYHDEYKASLLHYRDEYKASLLHYHDEYKASLLHYHDEYKASLLHYRDKYKASLLCYSDEYKVSLLRYSDEYKASLLRYDDEYKASLLRYGGEYKASLLHYHDEYEASLLRYDDEYKASLLHYRDEYKASLLHYGDEYKSSLLRYGDEYKSSLLHYRDEYKASLFRYSDEYKASLLRYEQAAPFPSRLFFSWFDGLVWTGYRRSLEKTDLWGLNPQDLTQEVVPKFCKYWDRTVRSKERKSQNATFHKRSGSVNISKAGDSKKIPSVLPAICRAFGPTFLFGSLLRLLGDILTFASPQLLGFLIAFVSSDEPMWKGYLYAGLILLVNCVQAFINSHVFNRMLITGMRIRSAIISVIYRKALTMSYGARKESTVGEIVNLMAVDANRAMEVSMQLNMLWSAPLQIALALYYLWQILGPSVLAGLGLMILMVPLNSFIANKVKSLQIRQMKSKDKRIKLINEVLNGIRVLKLYAWEPSYEKELRDIRKKEVNILKKAAYLNAVTSFTSTCAPFLVSIVTFATFVLVDENNVLDAEIAFVSLSLFNIIRMPLSMIPMLITTIIQALVSLERINKFMAGENLNTENVSHESSEKCPLLVQGGTFSWGLGEQPVINNVNLRVDKGALIAVVGTVGSGKSSLMSAILGEMDKVSGHVNTQVSLAALLAAIPGRDGQEMDKVSGHVNTQVSLAALLAAIPGRDGQGVRSRQHSAFVPQQAWIQNASLKENIMFGKSSDERYYDKVIEACALKPDFKVLPGGDETEIGEKGINLSGGQKQRVSLARAVYNDADIYLLDDPLSAVDSHVGKHIFEKVIGPTGLLNNKTRVLVTHGITFLPKVDLIVVLTDGEVSEKGTYKELVQRKGAFADFLDQHLQEVVSNDATSEADLEEIKQQLESSLGAEEFQRKFNRAISRVSDSRSEHGSIGDTGSPPRRMSTVSTRSGGSLKRAASGSLRRLNTGSRGQLNNIWEKDPDRPKFQDKKLIETERAEVGNDVIASIKDPLHTLVLSGKDPPYIPVLSGKDPPYTQSSLVKWAVYKHYIAAVGLLLAIGTLVINAILQGFQVGSNVWLSVWSENGYGTFNSTTNLTETNPQELYLGVYGLLGLGQVVCVCIGALTVSVGTINAANTLHNTMLANILRLPQSLFDTTPTGRLLTRFSSDVNVLDTHIPMILRMSIPNLYRVAATFIVISCTTPLFISVIVPVGILYYFIQRVYVSTSRQVKRLESISRAPVYSHFGESITGAAVIRAYGVQRRFIKISEEKVDFNQMCVFPNITSNCWLFVRLELIGGFITFFTSLFAVLGRETMNPGLVGLSVSYALQITMTLNMLVRVASDIETNIVAVERIKEYSEYEQEAPWENPATQPPKDWPTEGRVQFTDYKLRYREGLDLVLKGLNFTISGGEKVGIVGRTGAGKSSLTLALFRIIEPAGGSIIIDGVDIIGLGLHVVRSRITIIPQDPVLFSGSLRQNLDPFNNLSDDAVWKAIEHAHLKSFVKSLPAGLNHQVSEGGENLSVGQRQLICLARALLRKTKVLVLDEATAAVDLETDDLIQATIRKEFQECTVLTIAHRLNTILDSNRVLVLDQGQVVEFNTPQSLLQKKDSVFYGMAKDAGLV</sequence>
<dbReference type="CDD" id="cd18603">
    <property type="entry name" value="ABC_6TM_MRP1_2_3_6_D2_like"/>
    <property type="match status" value="1"/>
</dbReference>
<dbReference type="EMBL" id="OE840873">
    <property type="protein sequence ID" value="CAD7593037.1"/>
    <property type="molecule type" value="Genomic_DNA"/>
</dbReference>
<feature type="transmembrane region" description="Helical" evidence="14">
    <location>
        <begin position="741"/>
        <end position="759"/>
    </location>
</feature>
<dbReference type="Pfam" id="PF00664">
    <property type="entry name" value="ABC_membrane"/>
    <property type="match status" value="2"/>
</dbReference>
<dbReference type="GO" id="GO:0016887">
    <property type="term" value="F:ATP hydrolysis activity"/>
    <property type="evidence" value="ECO:0007669"/>
    <property type="project" value="InterPro"/>
</dbReference>
<dbReference type="Pfam" id="PF00005">
    <property type="entry name" value="ABC_tran"/>
    <property type="match status" value="2"/>
</dbReference>
<keyword evidence="4" id="KW-0926">Vacuole</keyword>
<feature type="transmembrane region" description="Helical" evidence="14">
    <location>
        <begin position="85"/>
        <end position="102"/>
    </location>
</feature>
<dbReference type="GO" id="GO:0015431">
    <property type="term" value="F:ABC-type glutathione S-conjugate transporter activity"/>
    <property type="evidence" value="ECO:0007669"/>
    <property type="project" value="UniProtKB-EC"/>
</dbReference>
<dbReference type="InterPro" id="IPR036640">
    <property type="entry name" value="ABC1_TM_sf"/>
</dbReference>
<evidence type="ECO:0000256" key="11">
    <source>
        <dbReference type="ARBA" id="ARBA00024220"/>
    </source>
</evidence>
<protein>
    <recommendedName>
        <fullName evidence="11">ABC-type glutathione-S-conjugate transporter</fullName>
        <ecNumber evidence="11">7.6.2.3</ecNumber>
    </recommendedName>
</protein>
<dbReference type="PANTHER" id="PTHR24223:SF443">
    <property type="entry name" value="MULTIDRUG-RESISTANCE LIKE PROTEIN 1, ISOFORM I"/>
    <property type="match status" value="1"/>
</dbReference>
<dbReference type="EC" id="7.6.2.3" evidence="11"/>
<name>A0A7R9JYU9_TIMGE</name>
<evidence type="ECO:0000256" key="2">
    <source>
        <dbReference type="ARBA" id="ARBA00009726"/>
    </source>
</evidence>
<evidence type="ECO:0000256" key="10">
    <source>
        <dbReference type="ARBA" id="ARBA00023136"/>
    </source>
</evidence>
<evidence type="ECO:0000256" key="12">
    <source>
        <dbReference type="ARBA" id="ARBA00047523"/>
    </source>
</evidence>
<dbReference type="FunFam" id="1.20.1560.10:FF:000001">
    <property type="entry name" value="ATP-binding cassette subfamily C member 1"/>
    <property type="match status" value="1"/>
</dbReference>
<keyword evidence="6" id="KW-0677">Repeat</keyword>
<dbReference type="Gene3D" id="1.20.120.20">
    <property type="entry name" value="Apolipoprotein"/>
    <property type="match status" value="1"/>
</dbReference>
<evidence type="ECO:0000256" key="7">
    <source>
        <dbReference type="ARBA" id="ARBA00022741"/>
    </source>
</evidence>
<dbReference type="Gene3D" id="1.20.1560.10">
    <property type="entry name" value="ABC transporter type 1, transmembrane domain"/>
    <property type="match status" value="2"/>
</dbReference>
<feature type="transmembrane region" description="Helical" evidence="14">
    <location>
        <begin position="765"/>
        <end position="785"/>
    </location>
</feature>
<dbReference type="CDD" id="cd18595">
    <property type="entry name" value="ABC_6TM_MRP1_2_3_6_D1_like"/>
    <property type="match status" value="1"/>
</dbReference>
<feature type="domain" description="ABC transmembrane type-1" evidence="16">
    <location>
        <begin position="627"/>
        <end position="908"/>
    </location>
</feature>
<dbReference type="InterPro" id="IPR003593">
    <property type="entry name" value="AAA+_ATPase"/>
</dbReference>
<feature type="transmembrane region" description="Helical" evidence="14">
    <location>
        <begin position="891"/>
        <end position="911"/>
    </location>
</feature>
<evidence type="ECO:0000256" key="13">
    <source>
        <dbReference type="SAM" id="MobiDB-lite"/>
    </source>
</evidence>
<feature type="transmembrane region" description="Helical" evidence="14">
    <location>
        <begin position="1520"/>
        <end position="1551"/>
    </location>
</feature>
<dbReference type="PROSITE" id="PS00211">
    <property type="entry name" value="ABC_TRANSPORTER_1"/>
    <property type="match status" value="2"/>
</dbReference>
<dbReference type="PROSITE" id="PS50929">
    <property type="entry name" value="ABC_TM1F"/>
    <property type="match status" value="2"/>
</dbReference>
<feature type="transmembrane region" description="Helical" evidence="14">
    <location>
        <begin position="1381"/>
        <end position="1400"/>
    </location>
</feature>
<dbReference type="GO" id="GO:0005524">
    <property type="term" value="F:ATP binding"/>
    <property type="evidence" value="ECO:0007669"/>
    <property type="project" value="UniProtKB-KW"/>
</dbReference>
<evidence type="ECO:0000256" key="8">
    <source>
        <dbReference type="ARBA" id="ARBA00022840"/>
    </source>
</evidence>
<dbReference type="Gene3D" id="1.20.5.1230">
    <property type="entry name" value="Apolipoprotein A-I"/>
    <property type="match status" value="1"/>
</dbReference>
<keyword evidence="7" id="KW-0547">Nucleotide-binding</keyword>
<keyword evidence="8" id="KW-0067">ATP-binding</keyword>
<gene>
    <name evidence="17" type="ORF">TGEB3V08_LOCUS5157</name>
</gene>
<dbReference type="PROSITE" id="PS50893">
    <property type="entry name" value="ABC_TRANSPORTER_2"/>
    <property type="match status" value="2"/>
</dbReference>
<dbReference type="SUPFAM" id="SSF52540">
    <property type="entry name" value="P-loop containing nucleoside triphosphate hydrolases"/>
    <property type="match status" value="2"/>
</dbReference>
<evidence type="ECO:0000256" key="1">
    <source>
        <dbReference type="ARBA" id="ARBA00004128"/>
    </source>
</evidence>
<feature type="domain" description="ABC transporter" evidence="15">
    <location>
        <begin position="925"/>
        <end position="1213"/>
    </location>
</feature>
<evidence type="ECO:0000256" key="5">
    <source>
        <dbReference type="ARBA" id="ARBA00022692"/>
    </source>
</evidence>
<keyword evidence="5 14" id="KW-0812">Transmembrane</keyword>
<dbReference type="SUPFAM" id="SSF58113">
    <property type="entry name" value="Apolipoprotein A-I"/>
    <property type="match status" value="2"/>
</dbReference>
<feature type="region of interest" description="Disordered" evidence="13">
    <location>
        <begin position="1256"/>
        <end position="1315"/>
    </location>
</feature>
<feature type="transmembrane region" description="Helical" evidence="14">
    <location>
        <begin position="1438"/>
        <end position="1464"/>
    </location>
</feature>